<dbReference type="Pfam" id="PF03091">
    <property type="entry name" value="CutA1"/>
    <property type="match status" value="1"/>
</dbReference>
<comment type="similarity">
    <text evidence="1">Belongs to the CutA family.</text>
</comment>
<dbReference type="InterPro" id="IPR004323">
    <property type="entry name" value="Ion_tolerance_CutA"/>
</dbReference>
<dbReference type="RefSeq" id="WP_215871713.1">
    <property type="nucleotide sequence ID" value="NZ_JAAXYO010000180.1"/>
</dbReference>
<organism evidence="2 3">
    <name type="scientific">Igneacidithiobacillus copahuensis</name>
    <dbReference type="NCBI Taxonomy" id="2724909"/>
    <lineage>
        <taxon>Bacteria</taxon>
        <taxon>Pseudomonadati</taxon>
        <taxon>Pseudomonadota</taxon>
        <taxon>Acidithiobacillia</taxon>
        <taxon>Acidithiobacillales</taxon>
        <taxon>Acidithiobacillaceae</taxon>
        <taxon>Igneacidithiobacillus</taxon>
    </lineage>
</organism>
<evidence type="ECO:0000313" key="3">
    <source>
        <dbReference type="Proteomes" id="UP001197378"/>
    </source>
</evidence>
<dbReference type="InterPro" id="IPR011322">
    <property type="entry name" value="N-reg_PII-like_a/b"/>
</dbReference>
<dbReference type="GO" id="GO:0005507">
    <property type="term" value="F:copper ion binding"/>
    <property type="evidence" value="ECO:0007669"/>
    <property type="project" value="TreeGrafter"/>
</dbReference>
<dbReference type="Proteomes" id="UP001197378">
    <property type="component" value="Unassembled WGS sequence"/>
</dbReference>
<dbReference type="Gene3D" id="3.30.70.120">
    <property type="match status" value="1"/>
</dbReference>
<sequence>MTEEMIVVFCSLPEEADAVRFAGTLIEERLAACVQVLAPMQSVFFWAGQVQVAAERLLLCKTLASHYSDLEQRLLALHPYDVPEILALPVTAALASYSDWINNVLRG</sequence>
<evidence type="ECO:0000256" key="1">
    <source>
        <dbReference type="ARBA" id="ARBA00010169"/>
    </source>
</evidence>
<protein>
    <submittedName>
        <fullName evidence="2">Divalent-cation tolerance protein CutA</fullName>
    </submittedName>
</protein>
<keyword evidence="3" id="KW-1185">Reference proteome</keyword>
<dbReference type="PANTHER" id="PTHR23419:SF8">
    <property type="entry name" value="FI09726P"/>
    <property type="match status" value="1"/>
</dbReference>
<dbReference type="AlphaFoldDB" id="A0AAE2YRI2"/>
<dbReference type="EMBL" id="JAAXYO010000180">
    <property type="protein sequence ID" value="MBU2788941.1"/>
    <property type="molecule type" value="Genomic_DNA"/>
</dbReference>
<proteinExistence type="inferred from homology"/>
<dbReference type="PANTHER" id="PTHR23419">
    <property type="entry name" value="DIVALENT CATION TOLERANCE CUTA-RELATED"/>
    <property type="match status" value="1"/>
</dbReference>
<reference evidence="2" key="1">
    <citation type="journal article" date="2021" name="ISME J.">
        <title>Genomic evolution of the class Acidithiobacillia: deep-branching Proteobacteria living in extreme acidic conditions.</title>
        <authorList>
            <person name="Moya-Beltran A."/>
            <person name="Beard S."/>
            <person name="Rojas-Villalobos C."/>
            <person name="Issotta F."/>
            <person name="Gallardo Y."/>
            <person name="Ulloa R."/>
            <person name="Giaveno A."/>
            <person name="Degli Esposti M."/>
            <person name="Johnson D.B."/>
            <person name="Quatrini R."/>
        </authorList>
    </citation>
    <scope>NUCLEOTIDE SEQUENCE</scope>
    <source>
        <strain evidence="2">VAN18-1</strain>
    </source>
</reference>
<comment type="caution">
    <text evidence="2">The sequence shown here is derived from an EMBL/GenBank/DDBJ whole genome shotgun (WGS) entry which is preliminary data.</text>
</comment>
<name>A0AAE2YRI2_9PROT</name>
<dbReference type="SUPFAM" id="SSF54913">
    <property type="entry name" value="GlnB-like"/>
    <property type="match status" value="1"/>
</dbReference>
<gene>
    <name evidence="2" type="ORF">HFQ13_12145</name>
</gene>
<dbReference type="InterPro" id="IPR015867">
    <property type="entry name" value="N-reg_PII/ATP_PRibTrfase_C"/>
</dbReference>
<accession>A0AAE2YRI2</accession>
<dbReference type="GO" id="GO:0010038">
    <property type="term" value="P:response to metal ion"/>
    <property type="evidence" value="ECO:0007669"/>
    <property type="project" value="InterPro"/>
</dbReference>
<evidence type="ECO:0000313" key="2">
    <source>
        <dbReference type="EMBL" id="MBU2788941.1"/>
    </source>
</evidence>